<reference evidence="1" key="1">
    <citation type="journal article" date="2014" name="Front. Microbiol.">
        <title>High frequency of phylogenetically diverse reductive dehalogenase-homologous genes in deep subseafloor sedimentary metagenomes.</title>
        <authorList>
            <person name="Kawai M."/>
            <person name="Futagami T."/>
            <person name="Toyoda A."/>
            <person name="Takaki Y."/>
            <person name="Nishi S."/>
            <person name="Hori S."/>
            <person name="Arai W."/>
            <person name="Tsubouchi T."/>
            <person name="Morono Y."/>
            <person name="Uchiyama I."/>
            <person name="Ito T."/>
            <person name="Fujiyama A."/>
            <person name="Inagaki F."/>
            <person name="Takami H."/>
        </authorList>
    </citation>
    <scope>NUCLEOTIDE SEQUENCE</scope>
    <source>
        <strain evidence="1">Expedition CK06-06</strain>
    </source>
</reference>
<accession>X1FPG3</accession>
<proteinExistence type="predicted"/>
<name>X1FPG3_9ZZZZ</name>
<organism evidence="1">
    <name type="scientific">marine sediment metagenome</name>
    <dbReference type="NCBI Taxonomy" id="412755"/>
    <lineage>
        <taxon>unclassified sequences</taxon>
        <taxon>metagenomes</taxon>
        <taxon>ecological metagenomes</taxon>
    </lineage>
</organism>
<evidence type="ECO:0000313" key="1">
    <source>
        <dbReference type="EMBL" id="GAH34400.1"/>
    </source>
</evidence>
<dbReference type="AlphaFoldDB" id="X1FPG3"/>
<gene>
    <name evidence="1" type="ORF">S03H2_10299</name>
</gene>
<protein>
    <submittedName>
        <fullName evidence="1">Uncharacterized protein</fullName>
    </submittedName>
</protein>
<dbReference type="EMBL" id="BARU01005305">
    <property type="protein sequence ID" value="GAH34400.1"/>
    <property type="molecule type" value="Genomic_DNA"/>
</dbReference>
<sequence length="38" mass="4585">MTCEDLYSDDPKINQYLECQDKVAKIIKELEKLPREER</sequence>
<comment type="caution">
    <text evidence="1">The sequence shown here is derived from an EMBL/GenBank/DDBJ whole genome shotgun (WGS) entry which is preliminary data.</text>
</comment>
<feature type="non-terminal residue" evidence="1">
    <location>
        <position position="38"/>
    </location>
</feature>